<dbReference type="InterPro" id="IPR008333">
    <property type="entry name" value="Cbr1-like_FAD-bd_dom"/>
</dbReference>
<sequence length="356" mass="38496">MSQEQTLERPGVAAEDRSHAEHRITFAPAGVTLDCAPGQSVLETALGAGFFPKHSCRRGECHACCAPVKSGSVSYPEGFEPEGVPEGHCLTCMARPEGDVVIEAPEVSAVPGRRVVQAGARVLSADRVSHDVTVVRLQVPPNAGFDFKAGQYCDVLLRDGTRRSYSMANAPDGSGTMEWHVRALPKGRFSTHVYQALKPRDMLRVEGPFGAFVLSEADKPVILLASGTGYAPIASLMKTHCQALQARGAVLYWGGRRREDLYAIDEAQKWDALAARLRFVPVLSEPDADWQGRSGFVHEAVVHDFPDMSGMEVYACGNPLMVDAARATFTREHALPDGSFFSDAFITAVTDPRPAT</sequence>
<evidence type="ECO:0000259" key="3">
    <source>
        <dbReference type="PROSITE" id="PS51085"/>
    </source>
</evidence>
<dbReference type="InterPro" id="IPR001433">
    <property type="entry name" value="OxRdtase_FAD/NAD-bd"/>
</dbReference>
<evidence type="ECO:0008006" key="7">
    <source>
        <dbReference type="Google" id="ProtNLM"/>
    </source>
</evidence>
<dbReference type="SUPFAM" id="SSF52343">
    <property type="entry name" value="Ferredoxin reductase-like, C-terminal NADP-linked domain"/>
    <property type="match status" value="1"/>
</dbReference>
<keyword evidence="2" id="KW-0479">Metal-binding</keyword>
<dbReference type="InterPro" id="IPR017938">
    <property type="entry name" value="Riboflavin_synthase-like_b-brl"/>
</dbReference>
<keyword evidence="2" id="KW-0411">Iron-sulfur</keyword>
<keyword evidence="2" id="KW-0408">Iron</keyword>
<dbReference type="Pfam" id="PF00175">
    <property type="entry name" value="NAD_binding_1"/>
    <property type="match status" value="1"/>
</dbReference>
<protein>
    <recommendedName>
        <fullName evidence="7">CDP-6-deoxy-delta-3,4-glucoseen reductase</fullName>
    </recommendedName>
</protein>
<name>A0A1U9UXF9_CUPNE</name>
<evidence type="ECO:0000259" key="4">
    <source>
        <dbReference type="PROSITE" id="PS51384"/>
    </source>
</evidence>
<proteinExistence type="predicted"/>
<dbReference type="GO" id="GO:0051537">
    <property type="term" value="F:2 iron, 2 sulfur cluster binding"/>
    <property type="evidence" value="ECO:0007669"/>
    <property type="project" value="UniProtKB-KW"/>
</dbReference>
<accession>A0A1U9UXF9</accession>
<dbReference type="Pfam" id="PF00111">
    <property type="entry name" value="Fer2"/>
    <property type="match status" value="1"/>
</dbReference>
<dbReference type="PANTHER" id="PTHR47354">
    <property type="entry name" value="NADH OXIDOREDUCTASE HCR"/>
    <property type="match status" value="1"/>
</dbReference>
<dbReference type="KEGG" id="cuh:BJN34_26435"/>
<dbReference type="Gene3D" id="3.40.50.80">
    <property type="entry name" value="Nucleotide-binding domain of ferredoxin-NADP reductase (FNR) module"/>
    <property type="match status" value="1"/>
</dbReference>
<dbReference type="InterPro" id="IPR012675">
    <property type="entry name" value="Beta-grasp_dom_sf"/>
</dbReference>
<evidence type="ECO:0000313" key="5">
    <source>
        <dbReference type="EMBL" id="AQV97404.1"/>
    </source>
</evidence>
<dbReference type="EMBL" id="CP017758">
    <property type="protein sequence ID" value="AQV97404.1"/>
    <property type="molecule type" value="Genomic_DNA"/>
</dbReference>
<dbReference type="InterPro" id="IPR050415">
    <property type="entry name" value="MRET"/>
</dbReference>
<dbReference type="InterPro" id="IPR036010">
    <property type="entry name" value="2Fe-2S_ferredoxin-like_sf"/>
</dbReference>
<organism evidence="5 6">
    <name type="scientific">Cupriavidus necator</name>
    <name type="common">Alcaligenes eutrophus</name>
    <name type="synonym">Ralstonia eutropha</name>
    <dbReference type="NCBI Taxonomy" id="106590"/>
    <lineage>
        <taxon>Bacteria</taxon>
        <taxon>Pseudomonadati</taxon>
        <taxon>Pseudomonadota</taxon>
        <taxon>Betaproteobacteria</taxon>
        <taxon>Burkholderiales</taxon>
        <taxon>Burkholderiaceae</taxon>
        <taxon>Cupriavidus</taxon>
    </lineage>
</organism>
<comment type="cofactor">
    <cofactor evidence="1">
        <name>FAD</name>
        <dbReference type="ChEBI" id="CHEBI:57692"/>
    </cofactor>
</comment>
<dbReference type="AlphaFoldDB" id="A0A1U9UXF9"/>
<dbReference type="Gene3D" id="3.10.20.30">
    <property type="match status" value="1"/>
</dbReference>
<dbReference type="GO" id="GO:0016491">
    <property type="term" value="F:oxidoreductase activity"/>
    <property type="evidence" value="ECO:0007669"/>
    <property type="project" value="InterPro"/>
</dbReference>
<dbReference type="PRINTS" id="PR00410">
    <property type="entry name" value="PHEHYDRXLASE"/>
</dbReference>
<dbReference type="PANTHER" id="PTHR47354:SF5">
    <property type="entry name" value="PROTEIN RFBI"/>
    <property type="match status" value="1"/>
</dbReference>
<evidence type="ECO:0000256" key="1">
    <source>
        <dbReference type="ARBA" id="ARBA00001974"/>
    </source>
</evidence>
<dbReference type="Gene3D" id="2.40.30.10">
    <property type="entry name" value="Translation factors"/>
    <property type="match status" value="1"/>
</dbReference>
<evidence type="ECO:0000313" key="6">
    <source>
        <dbReference type="Proteomes" id="UP000189627"/>
    </source>
</evidence>
<dbReference type="InterPro" id="IPR017927">
    <property type="entry name" value="FAD-bd_FR_type"/>
</dbReference>
<dbReference type="InterPro" id="IPR001041">
    <property type="entry name" value="2Fe-2S_ferredoxin-type"/>
</dbReference>
<feature type="domain" description="2Fe-2S ferredoxin-type" evidence="3">
    <location>
        <begin position="22"/>
        <end position="108"/>
    </location>
</feature>
<reference evidence="6" key="1">
    <citation type="submission" date="2017-02" db="EMBL/GenBank/DDBJ databases">
        <title>Complete genome sequence of Cupriavidus necator strain NH9, a 3-chlorobenzoate degrader.</title>
        <authorList>
            <person name="Moriuchi R."/>
            <person name="Dohra H."/>
            <person name="Ogawa N."/>
        </authorList>
    </citation>
    <scope>NUCLEOTIDE SEQUENCE [LARGE SCALE GENOMIC DNA]</scope>
    <source>
        <strain evidence="6">NH9</strain>
    </source>
</reference>
<dbReference type="InterPro" id="IPR039261">
    <property type="entry name" value="FNR_nucleotide-bd"/>
</dbReference>
<dbReference type="SUPFAM" id="SSF54292">
    <property type="entry name" value="2Fe-2S ferredoxin-like"/>
    <property type="match status" value="1"/>
</dbReference>
<gene>
    <name evidence="5" type="ORF">BJN34_26435</name>
</gene>
<dbReference type="OrthoDB" id="9806195at2"/>
<dbReference type="SUPFAM" id="SSF63380">
    <property type="entry name" value="Riboflavin synthase domain-like"/>
    <property type="match status" value="1"/>
</dbReference>
<evidence type="ECO:0000256" key="2">
    <source>
        <dbReference type="ARBA" id="ARBA00022714"/>
    </source>
</evidence>
<dbReference type="PROSITE" id="PS51384">
    <property type="entry name" value="FAD_FR"/>
    <property type="match status" value="1"/>
</dbReference>
<dbReference type="CDD" id="cd06189">
    <property type="entry name" value="flavin_oxioreductase"/>
    <property type="match status" value="1"/>
</dbReference>
<keyword evidence="2" id="KW-0001">2Fe-2S</keyword>
<dbReference type="PROSITE" id="PS51085">
    <property type="entry name" value="2FE2S_FER_2"/>
    <property type="match status" value="1"/>
</dbReference>
<feature type="domain" description="FAD-binding FR-type" evidence="4">
    <location>
        <begin position="115"/>
        <end position="215"/>
    </location>
</feature>
<dbReference type="Proteomes" id="UP000189627">
    <property type="component" value="Chromosome 2"/>
</dbReference>
<dbReference type="RefSeq" id="WP_078199776.1">
    <property type="nucleotide sequence ID" value="NZ_CP017758.1"/>
</dbReference>
<dbReference type="CDD" id="cd00207">
    <property type="entry name" value="fer2"/>
    <property type="match status" value="1"/>
</dbReference>
<dbReference type="Pfam" id="PF00970">
    <property type="entry name" value="FAD_binding_6"/>
    <property type="match status" value="1"/>
</dbReference>